<dbReference type="SUPFAM" id="SSF51182">
    <property type="entry name" value="RmlC-like cupins"/>
    <property type="match status" value="1"/>
</dbReference>
<gene>
    <name evidence="2" type="ORF">CLV63_12136</name>
</gene>
<keyword evidence="3" id="KW-1185">Reference proteome</keyword>
<dbReference type="AlphaFoldDB" id="A0A2P8D115"/>
<evidence type="ECO:0000256" key="1">
    <source>
        <dbReference type="SAM" id="MobiDB-lite"/>
    </source>
</evidence>
<name>A0A2P8D115_9ACTN</name>
<feature type="compositionally biased region" description="Low complexity" evidence="1">
    <location>
        <begin position="7"/>
        <end position="21"/>
    </location>
</feature>
<feature type="compositionally biased region" description="Basic and acidic residues" evidence="1">
    <location>
        <begin position="25"/>
        <end position="34"/>
    </location>
</feature>
<proteinExistence type="predicted"/>
<accession>A0A2P8D115</accession>
<protein>
    <recommendedName>
        <fullName evidence="4">Mannose-6-phosphate isomerase-like protein (Cupin superfamily)</fullName>
    </recommendedName>
</protein>
<evidence type="ECO:0000313" key="2">
    <source>
        <dbReference type="EMBL" id="PSK90911.1"/>
    </source>
</evidence>
<evidence type="ECO:0000313" key="3">
    <source>
        <dbReference type="Proteomes" id="UP000240542"/>
    </source>
</evidence>
<dbReference type="Proteomes" id="UP000240542">
    <property type="component" value="Unassembled WGS sequence"/>
</dbReference>
<organism evidence="2 3">
    <name type="scientific">Murinocardiopsis flavida</name>
    <dbReference type="NCBI Taxonomy" id="645275"/>
    <lineage>
        <taxon>Bacteria</taxon>
        <taxon>Bacillati</taxon>
        <taxon>Actinomycetota</taxon>
        <taxon>Actinomycetes</taxon>
        <taxon>Streptosporangiales</taxon>
        <taxon>Nocardiopsidaceae</taxon>
        <taxon>Murinocardiopsis</taxon>
    </lineage>
</organism>
<dbReference type="InterPro" id="IPR011051">
    <property type="entry name" value="RmlC_Cupin_sf"/>
</dbReference>
<comment type="caution">
    <text evidence="2">The sequence shown here is derived from an EMBL/GenBank/DDBJ whole genome shotgun (WGS) entry which is preliminary data.</text>
</comment>
<feature type="compositionally biased region" description="Low complexity" evidence="1">
    <location>
        <begin position="35"/>
        <end position="44"/>
    </location>
</feature>
<evidence type="ECO:0008006" key="4">
    <source>
        <dbReference type="Google" id="ProtNLM"/>
    </source>
</evidence>
<reference evidence="2 3" key="1">
    <citation type="submission" date="2018-03" db="EMBL/GenBank/DDBJ databases">
        <title>Genomic Encyclopedia of Archaeal and Bacterial Type Strains, Phase II (KMG-II): from individual species to whole genera.</title>
        <authorList>
            <person name="Goeker M."/>
        </authorList>
    </citation>
    <scope>NUCLEOTIDE SEQUENCE [LARGE SCALE GENOMIC DNA]</scope>
    <source>
        <strain evidence="2 3">DSM 45312</strain>
    </source>
</reference>
<sequence length="205" mass="20987">MKESPLPDSTPASTVAAPPRARTAHRPEHEDAARARPQAAGTAGPAVDDLAGIGDIVLAGAASGYAHLAARDTVTIGRLAAAARAAADALARPTLWPRRADRWQPAPRTARRGVSGRMRVSVVALRPNAFVELAADRPRAGRTEARSEVLALVSGQAHLVVTGPDGALLAVQELARGKARVLGASGGHQLINTGTATLVAVRVGA</sequence>
<feature type="region of interest" description="Disordered" evidence="1">
    <location>
        <begin position="1"/>
        <end position="44"/>
    </location>
</feature>
<dbReference type="EMBL" id="PYGA01000021">
    <property type="protein sequence ID" value="PSK90911.1"/>
    <property type="molecule type" value="Genomic_DNA"/>
</dbReference>